<feature type="transmembrane region" description="Helical" evidence="7">
    <location>
        <begin position="341"/>
        <end position="364"/>
    </location>
</feature>
<evidence type="ECO:0000256" key="7">
    <source>
        <dbReference type="SAM" id="Phobius"/>
    </source>
</evidence>
<feature type="transmembrane region" description="Helical" evidence="7">
    <location>
        <begin position="529"/>
        <end position="547"/>
    </location>
</feature>
<dbReference type="OrthoDB" id="5982228at2759"/>
<feature type="transmembrane region" description="Helical" evidence="7">
    <location>
        <begin position="101"/>
        <end position="121"/>
    </location>
</feature>
<feature type="transmembrane region" description="Helical" evidence="7">
    <location>
        <begin position="460"/>
        <end position="482"/>
    </location>
</feature>
<protein>
    <recommendedName>
        <fullName evidence="8">Cationic amino acid transporter C-terminal domain-containing protein</fullName>
    </recommendedName>
</protein>
<feature type="transmembrane region" description="Helical" evidence="7">
    <location>
        <begin position="257"/>
        <end position="276"/>
    </location>
</feature>
<feature type="transmembrane region" description="Helical" evidence="7">
    <location>
        <begin position="393"/>
        <end position="415"/>
    </location>
</feature>
<dbReference type="PANTHER" id="PTHR43243:SF4">
    <property type="entry name" value="CATIONIC AMINO ACID TRANSPORTER 4"/>
    <property type="match status" value="1"/>
</dbReference>
<feature type="compositionally biased region" description="Basic and acidic residues" evidence="6">
    <location>
        <begin position="620"/>
        <end position="629"/>
    </location>
</feature>
<dbReference type="Gene3D" id="1.20.1740.10">
    <property type="entry name" value="Amino acid/polyamine transporter I"/>
    <property type="match status" value="1"/>
</dbReference>
<evidence type="ECO:0000313" key="9">
    <source>
        <dbReference type="EMBL" id="KAF2078023.1"/>
    </source>
</evidence>
<accession>A0A8J4Q131</accession>
<keyword evidence="5 7" id="KW-0472">Membrane</keyword>
<feature type="transmembrane region" description="Helical" evidence="7">
    <location>
        <begin position="421"/>
        <end position="439"/>
    </location>
</feature>
<dbReference type="GO" id="GO:0015171">
    <property type="term" value="F:amino acid transmembrane transporter activity"/>
    <property type="evidence" value="ECO:0007669"/>
    <property type="project" value="TreeGrafter"/>
</dbReference>
<dbReference type="Proteomes" id="UP000695562">
    <property type="component" value="Unassembled WGS sequence"/>
</dbReference>
<feature type="region of interest" description="Disordered" evidence="6">
    <location>
        <begin position="596"/>
        <end position="641"/>
    </location>
</feature>
<dbReference type="EMBL" id="AJWJ01000013">
    <property type="protein sequence ID" value="KAF2078023.1"/>
    <property type="molecule type" value="Genomic_DNA"/>
</dbReference>
<feature type="domain" description="Cationic amino acid transporter C-terminal" evidence="8">
    <location>
        <begin position="526"/>
        <end position="576"/>
    </location>
</feature>
<feature type="transmembrane region" description="Helical" evidence="7">
    <location>
        <begin position="488"/>
        <end position="508"/>
    </location>
</feature>
<dbReference type="GO" id="GO:0005886">
    <property type="term" value="C:plasma membrane"/>
    <property type="evidence" value="ECO:0007669"/>
    <property type="project" value="TreeGrafter"/>
</dbReference>
<feature type="compositionally biased region" description="Polar residues" evidence="6">
    <location>
        <begin position="601"/>
        <end position="619"/>
    </location>
</feature>
<keyword evidence="4 7" id="KW-1133">Transmembrane helix</keyword>
<sequence length="722" mass="79390">MDNIRYRLAKFGQTSSRKKSIFQLKYELENDSYQTTEHIPKVSGDDGEPVDNSVNLENQTRGGMKKCLNVTDLLAFGVGAIIGAGIFVLTGVAAHDKAGPAVLISYLISGFACALSGLCYAEFASRVPCSGSTYSYSYIVVGELVAWIIGWDLTLEYMIASATVARGWSGYLKSIIEAGGGYLPHPFAPIHLAQGFSLDLIAFFSVIALTLIIAFGMKESARFNKIFVVIKIAIVLFVIVVGSIYADTNNWKPFNPYGTRGIFGAAAITFFAYLGFDGVCNVAEEVKNPQRDIPIGILGSLGISTVLYVGVAVVLTLMVPYDMIDVDAPLSRAFQNLDLKWAQIIVAIGAFSGLTTAQLSGLISQPRLYYSLSRDGLLPKWFSYIHPKYQTPFYATLFTGACCAVIGMFVEISILADMVSIGTLLSFTLVSTCILILRYPVSHSASLSNSKYPVNRFPLFLQNPAYVVCFIIVFAAVTSASYVYSLSWVITLVFGLFGLAFSVIPFFFKETEENESTSINASKKSFKCPWVPLIPVVSVWANTYLMLSLSWQTWVRLVVWLIIGLLIYVFYGQKNSKLGKEQELDNFNLKYQNEELDSAEESNTNGNDENATNDSTNDNNHLKIPDSEKQPLSPKMASSPLSKIKFKTTPNGLYGQLPEDVYVEPISLSNIPIEDSNNRNVGDDDDNNDNNDNNDQDEKPSSSDSSEGESGDLKKEKDELIH</sequence>
<feature type="compositionally biased region" description="Acidic residues" evidence="6">
    <location>
        <begin position="683"/>
        <end position="695"/>
    </location>
</feature>
<dbReference type="InterPro" id="IPR029485">
    <property type="entry name" value="CAT_C"/>
</dbReference>
<feature type="transmembrane region" description="Helical" evidence="7">
    <location>
        <begin position="297"/>
        <end position="321"/>
    </location>
</feature>
<evidence type="ECO:0000259" key="8">
    <source>
        <dbReference type="Pfam" id="PF13906"/>
    </source>
</evidence>
<proteinExistence type="predicted"/>
<dbReference type="PANTHER" id="PTHR43243">
    <property type="entry name" value="INNER MEMBRANE TRANSPORTER YGJI-RELATED"/>
    <property type="match status" value="1"/>
</dbReference>
<feature type="compositionally biased region" description="Basic and acidic residues" evidence="6">
    <location>
        <begin position="711"/>
        <end position="722"/>
    </location>
</feature>
<evidence type="ECO:0000256" key="2">
    <source>
        <dbReference type="ARBA" id="ARBA00022448"/>
    </source>
</evidence>
<feature type="transmembrane region" description="Helical" evidence="7">
    <location>
        <begin position="553"/>
        <end position="571"/>
    </location>
</feature>
<evidence type="ECO:0000313" key="10">
    <source>
        <dbReference type="Proteomes" id="UP000695562"/>
    </source>
</evidence>
<feature type="transmembrane region" description="Helical" evidence="7">
    <location>
        <begin position="226"/>
        <end position="245"/>
    </location>
</feature>
<keyword evidence="3 7" id="KW-0812">Transmembrane</keyword>
<gene>
    <name evidence="9" type="ORF">CYY_000661</name>
</gene>
<keyword evidence="10" id="KW-1185">Reference proteome</keyword>
<feature type="transmembrane region" description="Helical" evidence="7">
    <location>
        <begin position="192"/>
        <end position="214"/>
    </location>
</feature>
<reference evidence="9" key="1">
    <citation type="submission" date="2020-01" db="EMBL/GenBank/DDBJ databases">
        <title>Development of genomics and gene disruption for Polysphondylium violaceum indicates a role for the polyketide synthase stlB in stalk morphogenesis.</title>
        <authorList>
            <person name="Narita B."/>
            <person name="Kawabe Y."/>
            <person name="Kin K."/>
            <person name="Saito T."/>
            <person name="Gibbs R."/>
            <person name="Kuspa A."/>
            <person name="Muzny D."/>
            <person name="Queller D."/>
            <person name="Richards S."/>
            <person name="Strassman J."/>
            <person name="Sucgang R."/>
            <person name="Worley K."/>
            <person name="Schaap P."/>
        </authorList>
    </citation>
    <scope>NUCLEOTIDE SEQUENCE</scope>
    <source>
        <strain evidence="9">QSvi11</strain>
    </source>
</reference>
<evidence type="ECO:0000256" key="6">
    <source>
        <dbReference type="SAM" id="MobiDB-lite"/>
    </source>
</evidence>
<dbReference type="AlphaFoldDB" id="A0A8J4Q131"/>
<dbReference type="InterPro" id="IPR002293">
    <property type="entry name" value="AA/rel_permease1"/>
</dbReference>
<dbReference type="Pfam" id="PF13520">
    <property type="entry name" value="AA_permease_2"/>
    <property type="match status" value="1"/>
</dbReference>
<feature type="region of interest" description="Disordered" evidence="6">
    <location>
        <begin position="671"/>
        <end position="722"/>
    </location>
</feature>
<name>A0A8J4Q131_9MYCE</name>
<evidence type="ECO:0000256" key="4">
    <source>
        <dbReference type="ARBA" id="ARBA00022989"/>
    </source>
</evidence>
<evidence type="ECO:0000256" key="1">
    <source>
        <dbReference type="ARBA" id="ARBA00004141"/>
    </source>
</evidence>
<evidence type="ECO:0000256" key="3">
    <source>
        <dbReference type="ARBA" id="ARBA00022692"/>
    </source>
</evidence>
<dbReference type="Pfam" id="PF13906">
    <property type="entry name" value="AA_permease_C"/>
    <property type="match status" value="1"/>
</dbReference>
<comment type="subcellular location">
    <subcellularLocation>
        <location evidence="1">Membrane</location>
        <topology evidence="1">Multi-pass membrane protein</topology>
    </subcellularLocation>
</comment>
<evidence type="ECO:0000256" key="5">
    <source>
        <dbReference type="ARBA" id="ARBA00023136"/>
    </source>
</evidence>
<keyword evidence="2" id="KW-0813">Transport</keyword>
<organism evidence="9 10">
    <name type="scientific">Polysphondylium violaceum</name>
    <dbReference type="NCBI Taxonomy" id="133409"/>
    <lineage>
        <taxon>Eukaryota</taxon>
        <taxon>Amoebozoa</taxon>
        <taxon>Evosea</taxon>
        <taxon>Eumycetozoa</taxon>
        <taxon>Dictyostelia</taxon>
        <taxon>Dictyosteliales</taxon>
        <taxon>Dictyosteliaceae</taxon>
        <taxon>Polysphondylium</taxon>
    </lineage>
</organism>
<feature type="transmembrane region" description="Helical" evidence="7">
    <location>
        <begin position="133"/>
        <end position="151"/>
    </location>
</feature>
<feature type="transmembrane region" description="Helical" evidence="7">
    <location>
        <begin position="73"/>
        <end position="95"/>
    </location>
</feature>
<comment type="caution">
    <text evidence="9">The sequence shown here is derived from an EMBL/GenBank/DDBJ whole genome shotgun (WGS) entry which is preliminary data.</text>
</comment>